<comment type="caution">
    <text evidence="1">The sequence shown here is derived from an EMBL/GenBank/DDBJ whole genome shotgun (WGS) entry which is preliminary data.</text>
</comment>
<accession>A0ACB6S0N8</accession>
<dbReference type="Proteomes" id="UP000799754">
    <property type="component" value="Unassembled WGS sequence"/>
</dbReference>
<gene>
    <name evidence="1" type="ORF">BU25DRAFT_491314</name>
</gene>
<organism evidence="1 2">
    <name type="scientific">Macroventuria anomochaeta</name>
    <dbReference type="NCBI Taxonomy" id="301207"/>
    <lineage>
        <taxon>Eukaryota</taxon>
        <taxon>Fungi</taxon>
        <taxon>Dikarya</taxon>
        <taxon>Ascomycota</taxon>
        <taxon>Pezizomycotina</taxon>
        <taxon>Dothideomycetes</taxon>
        <taxon>Pleosporomycetidae</taxon>
        <taxon>Pleosporales</taxon>
        <taxon>Pleosporineae</taxon>
        <taxon>Didymellaceae</taxon>
        <taxon>Macroventuria</taxon>
    </lineage>
</organism>
<evidence type="ECO:0000313" key="1">
    <source>
        <dbReference type="EMBL" id="KAF2627716.1"/>
    </source>
</evidence>
<protein>
    <submittedName>
        <fullName evidence="1">Uncharacterized protein</fullName>
    </submittedName>
</protein>
<sequence>MAHDAESFTALRDSLRDSLRMLSCVPKLDDKGIITEKVEQRFFPAGTAKIVLTHSKLRRLFKFVADAVLASRLQPEQLAQEASDETICNFLAILVFSKCDLEAFVSFTLKLVVPHGSIHHPLTLPIEDRSILASILNSQFAAEDFYEHQFAFFAPILEKHKEIKSSYRRLPYLQEKLIGQGSFGKIYKVTISPGHYRYDDLFTNDRKLVLARKDFVLDSKDKAHEKERDVIREIVGNAKKHDNIVENWGSLQIGSTYSLFMDLAECDLKQYMINNPNAPDSFEAKADLLHCAVGLAGAIAYLHEDLESSTFERLSCFHMDLKPQNILVVLDSKGKPQWKLSDFNMSRVKRLRTDEHFSLRRRGTFNQVLDINKLFKRTVPDTSDPATTDYTINRRGFGTYLAPEACVGNAVYAEGDTWSLGCVIVVVFSYLYGGQTAVTRFSDLRAKQGFDAFFTFANTRSQHKLSDARNSDAVGTWLQELRFKTAKRHAREGLIFDTMLGFLEREVLIIDPTSRQQTTARDIKQKLLDACNAYRAVESTRVESPKTPKHRFRLASVFSTKKQSTLSSHLHQSVWRLPPLSGSWRNCVFGPHAEPFVCVTDSSLVAYSLGHVLLTDEPNDLIKLGAVAPLNARRLWSGNVAASAQFVIAVTDHESFDCYIYHIPQPDSATSKLELVAHWELELPRIRKVAISPDARYAAFVLNTDPITGEDAPLHIVSLNWLQVAGNNQKLHSMVSSSSESSSTASTPLGRPLSLPCPAEDVRDLSFSAVGGLYAVVKPTYIKPKQEYAMTVFSWHIESGRPLPLPRSKISHDGKDDLLHRLFTSFAPYNTSMAFTVISQEKRVISRAWDPKIFKQSRAQSCRLMKILMDNNDRNILAIGTKQANDELQLFTFPTSTTQEEFQPDGVASLPGMKYGSKFAAAFASQLTQSRERRYVLVSSIDDNVIRVIRTYLDAP</sequence>
<name>A0ACB6S0N8_9PLEO</name>
<dbReference type="EMBL" id="MU006716">
    <property type="protein sequence ID" value="KAF2627716.1"/>
    <property type="molecule type" value="Genomic_DNA"/>
</dbReference>
<proteinExistence type="predicted"/>
<evidence type="ECO:0000313" key="2">
    <source>
        <dbReference type="Proteomes" id="UP000799754"/>
    </source>
</evidence>
<keyword evidence="2" id="KW-1185">Reference proteome</keyword>
<reference evidence="1" key="1">
    <citation type="journal article" date="2020" name="Stud. Mycol.">
        <title>101 Dothideomycetes genomes: a test case for predicting lifestyles and emergence of pathogens.</title>
        <authorList>
            <person name="Haridas S."/>
            <person name="Albert R."/>
            <person name="Binder M."/>
            <person name="Bloem J."/>
            <person name="Labutti K."/>
            <person name="Salamov A."/>
            <person name="Andreopoulos B."/>
            <person name="Baker S."/>
            <person name="Barry K."/>
            <person name="Bills G."/>
            <person name="Bluhm B."/>
            <person name="Cannon C."/>
            <person name="Castanera R."/>
            <person name="Culley D."/>
            <person name="Daum C."/>
            <person name="Ezra D."/>
            <person name="Gonzalez J."/>
            <person name="Henrissat B."/>
            <person name="Kuo A."/>
            <person name="Liang C."/>
            <person name="Lipzen A."/>
            <person name="Lutzoni F."/>
            <person name="Magnuson J."/>
            <person name="Mondo S."/>
            <person name="Nolan M."/>
            <person name="Ohm R."/>
            <person name="Pangilinan J."/>
            <person name="Park H.-J."/>
            <person name="Ramirez L."/>
            <person name="Alfaro M."/>
            <person name="Sun H."/>
            <person name="Tritt A."/>
            <person name="Yoshinaga Y."/>
            <person name="Zwiers L.-H."/>
            <person name="Turgeon B."/>
            <person name="Goodwin S."/>
            <person name="Spatafora J."/>
            <person name="Crous P."/>
            <person name="Grigoriev I."/>
        </authorList>
    </citation>
    <scope>NUCLEOTIDE SEQUENCE</scope>
    <source>
        <strain evidence="1">CBS 525.71</strain>
    </source>
</reference>